<feature type="domain" description="GmrSD restriction endonucleases N-terminal" evidence="1">
    <location>
        <begin position="9"/>
        <end position="227"/>
    </location>
</feature>
<dbReference type="Proteomes" id="UP000544054">
    <property type="component" value="Unassembled WGS sequence"/>
</dbReference>
<evidence type="ECO:0000313" key="3">
    <source>
        <dbReference type="Proteomes" id="UP000544054"/>
    </source>
</evidence>
<sequence>MNENLKKIEELLDFNFKMDAYQRGYRWDTAQVYSLLTDIYEFTPQFQSFYCLQPLVVRKINDNTYELIDGQQRATTISLILMFFKSKSYQLLYTTRNTDDDGVNAFISGIPQLSFPDFIFQKEIDNFDIIDSLISQHWKEEIIINKPEINNVDNFYFYKNYAVVQNWFNKLDEEDIEMFKRKLLTNTKVIWYVEKEDSNDKKIIEKFINFNEGKIELEQAELIKALFVLDIAKTPNAVQRQYEENQFADDWNLIEHQMGDHKFWQFITSNKNDENIANKINLLFQLHNGFGKSEDKFYNYRKFENSFKNSEEENKPNWSKITQLYNGLEEWFFDRTSYHLIGAIIHLTSFNISTVLEKAQESSTKVKFRNELRKLLGNEFLTEKFNLELIKYNDITVFKMLFLFNIALTEIDDTETFFPFYRFYETKNWNIEHILAKNDDGLDTIEEFKSFHREIDSLIKASTDEDITLENKNIIKVLLDELLQLISESKKVGIKKKTKEINDKVAEFFSVDDFNNLCLLDQSTNIKVGKKPFRRKRNIILRLDDEIEIKPDTYIPIGTEYVFSKKSTKSESYQIDYWSLTDRESYLKFVQNTISKFLTPEQDERN</sequence>
<dbReference type="PANTHER" id="PTHR35149">
    <property type="entry name" value="SLL5132 PROTEIN"/>
    <property type="match status" value="1"/>
</dbReference>
<dbReference type="EMBL" id="JABBGI010000014">
    <property type="protein sequence ID" value="NML70613.1"/>
    <property type="molecule type" value="Genomic_DNA"/>
</dbReference>
<gene>
    <name evidence="2" type="ORF">HHL23_12465</name>
</gene>
<reference evidence="2 3" key="1">
    <citation type="submission" date="2020-04" db="EMBL/GenBank/DDBJ databases">
        <title>Chryseobacterium sp. RP-3-3 sp. nov., isolated from Jeju soil.</title>
        <authorList>
            <person name="Dahal R.H."/>
        </authorList>
    </citation>
    <scope>NUCLEOTIDE SEQUENCE [LARGE SCALE GENOMIC DNA]</scope>
    <source>
        <strain evidence="2 3">RP-3-3</strain>
    </source>
</reference>
<evidence type="ECO:0000313" key="2">
    <source>
        <dbReference type="EMBL" id="NML70613.1"/>
    </source>
</evidence>
<comment type="caution">
    <text evidence="2">The sequence shown here is derived from an EMBL/GenBank/DDBJ whole genome shotgun (WGS) entry which is preliminary data.</text>
</comment>
<organism evidence="2 3">
    <name type="scientific">Chryseobacterium antibioticum</name>
    <dbReference type="NCBI Taxonomy" id="2728847"/>
    <lineage>
        <taxon>Bacteria</taxon>
        <taxon>Pseudomonadati</taxon>
        <taxon>Bacteroidota</taxon>
        <taxon>Flavobacteriia</taxon>
        <taxon>Flavobacteriales</taxon>
        <taxon>Weeksellaceae</taxon>
        <taxon>Chryseobacterium group</taxon>
        <taxon>Chryseobacterium</taxon>
    </lineage>
</organism>
<dbReference type="PANTHER" id="PTHR35149:SF2">
    <property type="entry name" value="DUF262 DOMAIN-CONTAINING PROTEIN"/>
    <property type="match status" value="1"/>
</dbReference>
<name>A0A7Y0ANI7_9FLAO</name>
<dbReference type="AlphaFoldDB" id="A0A7Y0ANI7"/>
<keyword evidence="3" id="KW-1185">Reference proteome</keyword>
<proteinExistence type="predicted"/>
<dbReference type="Pfam" id="PF03235">
    <property type="entry name" value="GmrSD_N"/>
    <property type="match status" value="1"/>
</dbReference>
<dbReference type="RefSeq" id="WP_169235133.1">
    <property type="nucleotide sequence ID" value="NZ_JABBGI010000014.1"/>
</dbReference>
<accession>A0A7Y0ANI7</accession>
<dbReference type="InterPro" id="IPR004919">
    <property type="entry name" value="GmrSD_N"/>
</dbReference>
<evidence type="ECO:0000259" key="1">
    <source>
        <dbReference type="Pfam" id="PF03235"/>
    </source>
</evidence>
<dbReference type="CDD" id="cd16387">
    <property type="entry name" value="ParB_N_Srx"/>
    <property type="match status" value="1"/>
</dbReference>
<protein>
    <submittedName>
        <fullName evidence="2">DUF262 domain-containing protein</fullName>
    </submittedName>
</protein>